<reference evidence="8 9" key="1">
    <citation type="submission" date="2019-08" db="EMBL/GenBank/DDBJ databases">
        <title>Genome sequence of Gillisia hiemivivida IC154 (type strain).</title>
        <authorList>
            <person name="Bowman J.P."/>
        </authorList>
    </citation>
    <scope>NUCLEOTIDE SEQUENCE [LARGE SCALE GENOMIC DNA]</scope>
    <source>
        <strain evidence="8 9">IC154</strain>
    </source>
</reference>
<dbReference type="OrthoDB" id="9807055at2"/>
<dbReference type="GO" id="GO:0006508">
    <property type="term" value="P:proteolysis"/>
    <property type="evidence" value="ECO:0007669"/>
    <property type="project" value="UniProtKB-KW"/>
</dbReference>
<keyword evidence="3 6" id="KW-0732">Signal</keyword>
<dbReference type="InterPro" id="IPR000064">
    <property type="entry name" value="NLP_P60_dom"/>
</dbReference>
<keyword evidence="4" id="KW-0378">Hydrolase</keyword>
<evidence type="ECO:0000313" key="8">
    <source>
        <dbReference type="EMBL" id="TXD92945.1"/>
    </source>
</evidence>
<dbReference type="PANTHER" id="PTHR47360:SF1">
    <property type="entry name" value="ENDOPEPTIDASE NLPC-RELATED"/>
    <property type="match status" value="1"/>
</dbReference>
<keyword evidence="2" id="KW-0645">Protease</keyword>
<dbReference type="PANTHER" id="PTHR47360">
    <property type="entry name" value="MUREIN DD-ENDOPEPTIDASE MEPS/MUREIN LD-CARBOXYPEPTIDASE"/>
    <property type="match status" value="1"/>
</dbReference>
<feature type="domain" description="NlpC/P60" evidence="7">
    <location>
        <begin position="61"/>
        <end position="188"/>
    </location>
</feature>
<name>A0A5C6ZVL8_9FLAO</name>
<feature type="signal peptide" evidence="6">
    <location>
        <begin position="1"/>
        <end position="22"/>
    </location>
</feature>
<evidence type="ECO:0000256" key="5">
    <source>
        <dbReference type="ARBA" id="ARBA00022807"/>
    </source>
</evidence>
<gene>
    <name evidence="8" type="ORF">ES724_11890</name>
</gene>
<evidence type="ECO:0000256" key="3">
    <source>
        <dbReference type="ARBA" id="ARBA00022729"/>
    </source>
</evidence>
<dbReference type="InterPro" id="IPR052062">
    <property type="entry name" value="Murein_DD/LD_carboxypeptidase"/>
</dbReference>
<organism evidence="8 9">
    <name type="scientific">Gillisia hiemivivida</name>
    <dbReference type="NCBI Taxonomy" id="291190"/>
    <lineage>
        <taxon>Bacteria</taxon>
        <taxon>Pseudomonadati</taxon>
        <taxon>Bacteroidota</taxon>
        <taxon>Flavobacteriia</taxon>
        <taxon>Flavobacteriales</taxon>
        <taxon>Flavobacteriaceae</taxon>
        <taxon>Gillisia</taxon>
    </lineage>
</organism>
<dbReference type="AlphaFoldDB" id="A0A5C6ZVL8"/>
<keyword evidence="5" id="KW-0788">Thiol protease</keyword>
<dbReference type="PROSITE" id="PS51257">
    <property type="entry name" value="PROKAR_LIPOPROTEIN"/>
    <property type="match status" value="1"/>
</dbReference>
<dbReference type="EMBL" id="VORY01000015">
    <property type="protein sequence ID" value="TXD92945.1"/>
    <property type="molecule type" value="Genomic_DNA"/>
</dbReference>
<keyword evidence="9" id="KW-1185">Reference proteome</keyword>
<dbReference type="RefSeq" id="WP_146933212.1">
    <property type="nucleotide sequence ID" value="NZ_CBCSHZ010000020.1"/>
</dbReference>
<dbReference type="Gene3D" id="3.90.1720.10">
    <property type="entry name" value="endopeptidase domain like (from Nostoc punctiforme)"/>
    <property type="match status" value="1"/>
</dbReference>
<protein>
    <submittedName>
        <fullName evidence="8">NlpC/P60 family protein</fullName>
    </submittedName>
</protein>
<evidence type="ECO:0000313" key="9">
    <source>
        <dbReference type="Proteomes" id="UP000321367"/>
    </source>
</evidence>
<dbReference type="SUPFAM" id="SSF54001">
    <property type="entry name" value="Cysteine proteinases"/>
    <property type="match status" value="1"/>
</dbReference>
<sequence>MSRLSYYVFFSLFALLLSSCGASKPKRSEVQQNLNANEVIIYHKAPENKVNTAPASEEPKDKRVYNITTTALKFQGTKYKYGGTTEKGMDCSGLVFTSFLKENIELPRSSRAMSLEGERLSLVDVNIGDLLFFETNKNKKVINHVGLVVEIQPGHILFIHSSSSKGVIISSLADNYWFDHFVMARRVI</sequence>
<feature type="chain" id="PRO_5023126524" evidence="6">
    <location>
        <begin position="23"/>
        <end position="188"/>
    </location>
</feature>
<comment type="similarity">
    <text evidence="1">Belongs to the peptidase C40 family.</text>
</comment>
<dbReference type="Pfam" id="PF00877">
    <property type="entry name" value="NLPC_P60"/>
    <property type="match status" value="1"/>
</dbReference>
<accession>A0A5C6ZVL8</accession>
<evidence type="ECO:0000256" key="6">
    <source>
        <dbReference type="SAM" id="SignalP"/>
    </source>
</evidence>
<evidence type="ECO:0000256" key="1">
    <source>
        <dbReference type="ARBA" id="ARBA00007074"/>
    </source>
</evidence>
<dbReference type="GO" id="GO:0008234">
    <property type="term" value="F:cysteine-type peptidase activity"/>
    <property type="evidence" value="ECO:0007669"/>
    <property type="project" value="UniProtKB-KW"/>
</dbReference>
<proteinExistence type="inferred from homology"/>
<dbReference type="Proteomes" id="UP000321367">
    <property type="component" value="Unassembled WGS sequence"/>
</dbReference>
<comment type="caution">
    <text evidence="8">The sequence shown here is derived from an EMBL/GenBank/DDBJ whole genome shotgun (WGS) entry which is preliminary data.</text>
</comment>
<evidence type="ECO:0000256" key="2">
    <source>
        <dbReference type="ARBA" id="ARBA00022670"/>
    </source>
</evidence>
<dbReference type="InterPro" id="IPR038765">
    <property type="entry name" value="Papain-like_cys_pep_sf"/>
</dbReference>
<evidence type="ECO:0000259" key="7">
    <source>
        <dbReference type="PROSITE" id="PS51935"/>
    </source>
</evidence>
<dbReference type="PROSITE" id="PS51935">
    <property type="entry name" value="NLPC_P60"/>
    <property type="match status" value="1"/>
</dbReference>
<evidence type="ECO:0000256" key="4">
    <source>
        <dbReference type="ARBA" id="ARBA00022801"/>
    </source>
</evidence>